<dbReference type="RefSeq" id="WP_023175142.1">
    <property type="nucleotide sequence ID" value="NC_022600.1"/>
</dbReference>
<proteinExistence type="predicted"/>
<protein>
    <submittedName>
        <fullName evidence="1">Uncharacterized protein</fullName>
    </submittedName>
</protein>
<reference evidence="1 2" key="1">
    <citation type="journal article" date="2013" name="PLoS ONE">
        <title>Cultivation and Complete Genome Sequencing of Gloeobacter kilaueensis sp. nov., from a Lava Cave in Kilauea Caldera, Hawai'i.</title>
        <authorList>
            <person name="Saw J.H."/>
            <person name="Schatz M."/>
            <person name="Brown M.V."/>
            <person name="Kunkel D.D."/>
            <person name="Foster J.S."/>
            <person name="Shick H."/>
            <person name="Christensen S."/>
            <person name="Hou S."/>
            <person name="Wan X."/>
            <person name="Donachie S.P."/>
        </authorList>
    </citation>
    <scope>NUCLEOTIDE SEQUENCE [LARGE SCALE GENOMIC DNA]</scope>
    <source>
        <strain evidence="2">JS</strain>
    </source>
</reference>
<evidence type="ECO:0000313" key="1">
    <source>
        <dbReference type="EMBL" id="AGY59833.1"/>
    </source>
</evidence>
<dbReference type="EMBL" id="CP003587">
    <property type="protein sequence ID" value="AGY59833.1"/>
    <property type="molecule type" value="Genomic_DNA"/>
</dbReference>
<organism evidence="1 2">
    <name type="scientific">Gloeobacter kilaueensis (strain ATCC BAA-2537 / CCAP 1431/1 / ULC 316 / JS1)</name>
    <dbReference type="NCBI Taxonomy" id="1183438"/>
    <lineage>
        <taxon>Bacteria</taxon>
        <taxon>Bacillati</taxon>
        <taxon>Cyanobacteriota</taxon>
        <taxon>Cyanophyceae</taxon>
        <taxon>Gloeobacterales</taxon>
        <taxon>Gloeobacteraceae</taxon>
        <taxon>Gloeobacter</taxon>
    </lineage>
</organism>
<dbReference type="KEGG" id="glj:GKIL_3587"/>
<name>U5QLU7_GLOK1</name>
<gene>
    <name evidence="1" type="ORF">GKIL_3587</name>
</gene>
<evidence type="ECO:0000313" key="2">
    <source>
        <dbReference type="Proteomes" id="UP000017396"/>
    </source>
</evidence>
<keyword evidence="2" id="KW-1185">Reference proteome</keyword>
<dbReference type="Proteomes" id="UP000017396">
    <property type="component" value="Chromosome"/>
</dbReference>
<sequence>MAAAEKIFAGVLSVALFGLTGGNVLAQSEIASATVPADNGAYSQLLASGTAYVIRDKDYNPQQPQSGFFTTWIYNARAAAPLQVRANFCVPEKSIADAPPAQLENIDLLDSGKLLVRIDKSLAATPANVRVVQPGYYTGGSRIGPVYDGFAYWGGRPYWRSPYWGGYAYDYTPPLYHPPVSCATGSAAFDLQSEIPALTKLPEKTLAVRLQFSDGETSNWHLGADTVRELKRLIAIRTQLPRAGATGL</sequence>
<accession>U5QLU7</accession>
<dbReference type="HOGENOM" id="CLU_089326_0_0_3"/>
<dbReference type="AlphaFoldDB" id="U5QLU7"/>